<organism evidence="1">
    <name type="scientific">Halomonas sp. ZM3</name>
    <dbReference type="NCBI Taxonomy" id="1250400"/>
    <lineage>
        <taxon>Bacteria</taxon>
        <taxon>Pseudomonadati</taxon>
        <taxon>Pseudomonadota</taxon>
        <taxon>Gammaproteobacteria</taxon>
        <taxon>Oceanospirillales</taxon>
        <taxon>Halomonadaceae</taxon>
        <taxon>Halomonas</taxon>
    </lineage>
</organism>
<name>K7T236_9GAMM</name>
<sequence length="93" mass="10601">MSRALCLDRGLIVGEVATEQAWGDQDELVYLTTRDVIAKTGLASTTLQRRRENDPTFPKPVVLSKVGNQNRCIRWVQSEIEGWMRKQAESRPE</sequence>
<evidence type="ECO:0000313" key="1">
    <source>
        <dbReference type="EMBL" id="AFW03522.1"/>
    </source>
</evidence>
<geneLocation type="plasmid" evidence="1">
    <name>pZM3H1</name>
</geneLocation>
<keyword evidence="1" id="KW-0614">Plasmid</keyword>
<proteinExistence type="predicted"/>
<dbReference type="EMBL" id="JX569338">
    <property type="protein sequence ID" value="AFW03522.1"/>
    <property type="molecule type" value="Genomic_DNA"/>
</dbReference>
<protein>
    <submittedName>
        <fullName evidence="1">Prophage CP4-57 regulatory</fullName>
    </submittedName>
</protein>
<dbReference type="Pfam" id="PF05930">
    <property type="entry name" value="Phage_AlpA"/>
    <property type="match status" value="1"/>
</dbReference>
<dbReference type="InterPro" id="IPR010260">
    <property type="entry name" value="AlpA"/>
</dbReference>
<reference evidence="1" key="1">
    <citation type="journal article" date="2013" name="BMC Microbiol.">
        <title>Characterization of Halomonas sp. ZM3 isolated from the Zelazny Most post-flotation waste reservoir, with a special focus on its mobile DNA.</title>
        <authorList>
            <person name="Dziewit L."/>
            <person name="Pyzik A."/>
            <person name="Matlakowska R."/>
            <person name="Baj J."/>
            <person name="Szuplewska M."/>
            <person name="Bartosik D."/>
        </authorList>
    </citation>
    <scope>NUCLEOTIDE SEQUENCE</scope>
    <source>
        <strain evidence="1">ZM3</strain>
        <plasmid evidence="1">pZM3H1</plasmid>
    </source>
</reference>
<accession>K7T236</accession>
<dbReference type="AlphaFoldDB" id="K7T236"/>